<dbReference type="Proteomes" id="UP000262825">
    <property type="component" value="Unassembled WGS sequence"/>
</dbReference>
<accession>A0A376B1I7</accession>
<organism evidence="2 3">
    <name type="scientific">Saccharomycodes ludwigii</name>
    <dbReference type="NCBI Taxonomy" id="36035"/>
    <lineage>
        <taxon>Eukaryota</taxon>
        <taxon>Fungi</taxon>
        <taxon>Dikarya</taxon>
        <taxon>Ascomycota</taxon>
        <taxon>Saccharomycotina</taxon>
        <taxon>Saccharomycetes</taxon>
        <taxon>Saccharomycodales</taxon>
        <taxon>Saccharomycodaceae</taxon>
        <taxon>Saccharomycodes</taxon>
    </lineage>
</organism>
<evidence type="ECO:0000259" key="1">
    <source>
        <dbReference type="PROSITE" id="PS52001"/>
    </source>
</evidence>
<dbReference type="PIRSF" id="PIRSF007783">
    <property type="entry name" value="UCP007783_YHR121w"/>
    <property type="match status" value="1"/>
</dbReference>
<dbReference type="InterPro" id="IPR019181">
    <property type="entry name" value="LSM12_ABD"/>
</dbReference>
<dbReference type="InterPro" id="IPR016521">
    <property type="entry name" value="RNA-processing_Lsm12"/>
</dbReference>
<gene>
    <name evidence="2" type="ORF">SCODWIG_00263</name>
</gene>
<dbReference type="InterPro" id="IPR047574">
    <property type="entry name" value="AD"/>
</dbReference>
<name>A0A376B1I7_9ASCO</name>
<dbReference type="InterPro" id="IPR039683">
    <property type="entry name" value="Lsm12-like"/>
</dbReference>
<feature type="domain" description="AD" evidence="1">
    <location>
        <begin position="94"/>
        <end position="193"/>
    </location>
</feature>
<dbReference type="OrthoDB" id="1057137at2759"/>
<keyword evidence="3" id="KW-1185">Reference proteome</keyword>
<dbReference type="PANTHER" id="PTHR13542">
    <property type="entry name" value="LSM12 HOMOLOG"/>
    <property type="match status" value="1"/>
</dbReference>
<proteinExistence type="predicted"/>
<dbReference type="SMART" id="SM00995">
    <property type="entry name" value="AD"/>
    <property type="match status" value="1"/>
</dbReference>
<dbReference type="AlphaFoldDB" id="A0A376B1I7"/>
<evidence type="ECO:0000313" key="3">
    <source>
        <dbReference type="Proteomes" id="UP000262825"/>
    </source>
</evidence>
<dbReference type="Pfam" id="PF09793">
    <property type="entry name" value="AD"/>
    <property type="match status" value="1"/>
</dbReference>
<evidence type="ECO:0000313" key="2">
    <source>
        <dbReference type="EMBL" id="SSD58502.1"/>
    </source>
</evidence>
<protein>
    <submittedName>
        <fullName evidence="2">Related to Protein LSM12</fullName>
    </submittedName>
</protein>
<dbReference type="EMBL" id="UFAJ01000019">
    <property type="protein sequence ID" value="SSD58502.1"/>
    <property type="molecule type" value="Genomic_DNA"/>
</dbReference>
<sequence>MNLDNIIGVTVKVTNLLGKETIGRIYSFNSESGNITILTSGQKQNSNNNSGSSNSNNNGFSFKIFKISFIKSIEFINNTQSSVSYLKKHPLKPHYVDLERVKNLLDEQVKITGQRDLFLGKNVTKEGQFIFDKLHKTISEIKWDNRTKDIILLEEVKITPPYKVKNIQAIAHHNNDSVEFISKIVVDAWEKLDKEQINSIYSNKEKRKKDK</sequence>
<reference evidence="3" key="1">
    <citation type="submission" date="2018-06" db="EMBL/GenBank/DDBJ databases">
        <authorList>
            <person name="Guldener U."/>
        </authorList>
    </citation>
    <scope>NUCLEOTIDE SEQUENCE [LARGE SCALE GENOMIC DNA]</scope>
    <source>
        <strain evidence="3">UTAD17</strain>
    </source>
</reference>
<dbReference type="PROSITE" id="PS52001">
    <property type="entry name" value="AD"/>
    <property type="match status" value="1"/>
</dbReference>
<dbReference type="VEuPathDB" id="FungiDB:SCODWIG_00263"/>